<dbReference type="AlphaFoldDB" id="A0A263D954"/>
<feature type="domain" description="G" evidence="1">
    <location>
        <begin position="44"/>
        <end position="69"/>
    </location>
</feature>
<name>A0A263D954_9PSEU</name>
<comment type="caution">
    <text evidence="2">The sequence shown here is derived from an EMBL/GenBank/DDBJ whole genome shotgun (WGS) entry which is preliminary data.</text>
</comment>
<dbReference type="EMBL" id="NKYE01000003">
    <property type="protein sequence ID" value="OZM74077.1"/>
    <property type="molecule type" value="Genomic_DNA"/>
</dbReference>
<dbReference type="RefSeq" id="WP_094861833.1">
    <property type="nucleotide sequence ID" value="NZ_NKYE01000003.1"/>
</dbReference>
<dbReference type="SUPFAM" id="SSF52540">
    <property type="entry name" value="P-loop containing nucleoside triphosphate hydrolases"/>
    <property type="match status" value="1"/>
</dbReference>
<dbReference type="GO" id="GO:0005525">
    <property type="term" value="F:GTP binding"/>
    <property type="evidence" value="ECO:0007669"/>
    <property type="project" value="InterPro"/>
</dbReference>
<accession>A0A263D954</accession>
<dbReference type="OrthoDB" id="4379468at2"/>
<evidence type="ECO:0000313" key="3">
    <source>
        <dbReference type="Proteomes" id="UP000242444"/>
    </source>
</evidence>
<proteinExistence type="predicted"/>
<organism evidence="2 3">
    <name type="scientific">Amycolatopsis antarctica</name>
    <dbReference type="NCBI Taxonomy" id="1854586"/>
    <lineage>
        <taxon>Bacteria</taxon>
        <taxon>Bacillati</taxon>
        <taxon>Actinomycetota</taxon>
        <taxon>Actinomycetes</taxon>
        <taxon>Pseudonocardiales</taxon>
        <taxon>Pseudonocardiaceae</taxon>
        <taxon>Amycolatopsis</taxon>
    </lineage>
</organism>
<keyword evidence="3" id="KW-1185">Reference proteome</keyword>
<dbReference type="InParanoid" id="A0A263D954"/>
<gene>
    <name evidence="2" type="ORF">CFN78_07340</name>
</gene>
<sequence>MTAPPPLLDVAGALLTEAAHLYRDRPHASRVLRGQLARLGEPLRIAVAGRPGTGKSTLVNALVGEQLAPVRLARRDAHFTWYRDAAALRVSGQFRGGPPRDLAVSRSSDGLWLEPSSMPPANLDRVLVEYPTRALRDMVLIDSPALADSGDGERDPVAARLAEEADAVVYLSRHAEPAELSGLRATLDSPVARAAPVHSILVLSRADEIGAGKIDALLSARQLARRSRRENGACAAFQSVVAASGLVAFAGKSLQDEDFAALSLMATVSRADLERYLLSVDTFCGPRFPVELGPDARRALLTQFGLFGIRLAVTLVRTGCDSRIKLSAQLAQRSGLSELREAIGGNFLERREVLKARSALLGLESVLRAEPRRGGERLAAAMERMLAGLHEVRELRLIAALVAGRLSLPTPLRDEAVRLLGAEGTSVPERLGVEDQRLVPEATIEALVKWRREAESVDSPAPRRQAARVVVRTCEGLLTRTAP</sequence>
<reference evidence="2 3" key="1">
    <citation type="submission" date="2017-07" db="EMBL/GenBank/DDBJ databases">
        <title>Amycolatopsis antarcticus sp. nov., isolated from the surface of an Antarcticus brown macroalga.</title>
        <authorList>
            <person name="Wang J."/>
            <person name="Leiva S."/>
            <person name="Huang J."/>
            <person name="Huang Y."/>
        </authorList>
    </citation>
    <scope>NUCLEOTIDE SEQUENCE [LARGE SCALE GENOMIC DNA]</scope>
    <source>
        <strain evidence="2 3">AU-G6</strain>
    </source>
</reference>
<dbReference type="Pfam" id="PF01926">
    <property type="entry name" value="MMR_HSR1"/>
    <property type="match status" value="1"/>
</dbReference>
<dbReference type="InterPro" id="IPR027417">
    <property type="entry name" value="P-loop_NTPase"/>
</dbReference>
<dbReference type="Gene3D" id="3.40.50.300">
    <property type="entry name" value="P-loop containing nucleotide triphosphate hydrolases"/>
    <property type="match status" value="1"/>
</dbReference>
<evidence type="ECO:0000259" key="1">
    <source>
        <dbReference type="Pfam" id="PF01926"/>
    </source>
</evidence>
<evidence type="ECO:0000313" key="2">
    <source>
        <dbReference type="EMBL" id="OZM74077.1"/>
    </source>
</evidence>
<dbReference type="Proteomes" id="UP000242444">
    <property type="component" value="Unassembled WGS sequence"/>
</dbReference>
<dbReference type="InterPro" id="IPR006073">
    <property type="entry name" value="GTP-bd"/>
</dbReference>
<protein>
    <recommendedName>
        <fullName evidence="1">G domain-containing protein</fullName>
    </recommendedName>
</protein>